<gene>
    <name evidence="1" type="ORF">DRF68_20515</name>
</gene>
<proteinExistence type="predicted"/>
<keyword evidence="2" id="KW-1185">Reference proteome</keyword>
<accession>A0A3D9AFM7</accession>
<organism evidence="1 2">
    <name type="scientific">Candidatus Chryseobacterium massiliense</name>
    <dbReference type="NCBI Taxonomy" id="204089"/>
    <lineage>
        <taxon>Bacteria</taxon>
        <taxon>Pseudomonadati</taxon>
        <taxon>Bacteroidota</taxon>
        <taxon>Flavobacteriia</taxon>
        <taxon>Flavobacteriales</taxon>
        <taxon>Weeksellaceae</taxon>
        <taxon>Chryseobacterium group</taxon>
        <taxon>Chryseobacterium</taxon>
    </lineage>
</organism>
<dbReference type="EMBL" id="QNVU01000090">
    <property type="protein sequence ID" value="REC40130.1"/>
    <property type="molecule type" value="Genomic_DNA"/>
</dbReference>
<dbReference type="Proteomes" id="UP000256924">
    <property type="component" value="Unassembled WGS sequence"/>
</dbReference>
<dbReference type="AlphaFoldDB" id="A0A3D9AFM7"/>
<dbReference type="RefSeq" id="WP_116100163.1">
    <property type="nucleotide sequence ID" value="NZ_QNVU01000090.1"/>
</dbReference>
<sequence length="123" mass="14596">MLTSEKIFNLIKKERNFLGDFKNYKIKVSNSDNFERENLIGIYKIRQYTAKRNGNNKLSQEITHLISGLENYSKSKLRFVSLLGKKYYGMFFLSENLNEVIGYLEREIDENEFIHMNSNHTDL</sequence>
<comment type="caution">
    <text evidence="1">The sequence shown here is derived from an EMBL/GenBank/DDBJ whole genome shotgun (WGS) entry which is preliminary data.</text>
</comment>
<evidence type="ECO:0000313" key="2">
    <source>
        <dbReference type="Proteomes" id="UP000256924"/>
    </source>
</evidence>
<protein>
    <submittedName>
        <fullName evidence="1">Enoyl-CoA hydratase</fullName>
    </submittedName>
</protein>
<evidence type="ECO:0000313" key="1">
    <source>
        <dbReference type="EMBL" id="REC40130.1"/>
    </source>
</evidence>
<reference evidence="1 2" key="1">
    <citation type="journal article" date="2004" name="Emerg. Infect. Dis.">
        <title>Amoebae-resisting bacteria isolated from human nasal swabs by amoebal coculture.</title>
        <authorList>
            <person name="Greub G."/>
            <person name="La Scola B."/>
            <person name="Raoult D."/>
        </authorList>
    </citation>
    <scope>NUCLEOTIDE SEQUENCE [LARGE SCALE GENOMIC DNA]</scope>
    <source>
        <strain evidence="1 2">CCUG 51329</strain>
    </source>
</reference>
<name>A0A3D9AFM7_9FLAO</name>